<proteinExistence type="predicted"/>
<feature type="domain" description="Ricin B lectin" evidence="1">
    <location>
        <begin position="72"/>
        <end position="186"/>
    </location>
</feature>
<dbReference type="InterPro" id="IPR000772">
    <property type="entry name" value="Ricin_B_lectin"/>
</dbReference>
<dbReference type="AlphaFoldDB" id="A0A2L1U154"/>
<reference evidence="3" key="1">
    <citation type="submission" date="2017-02" db="EMBL/GenBank/DDBJ databases">
        <title>Delineation of Paenibacillus larvae strains originating from foulbrood outbreaks.</title>
        <authorList>
            <person name="Beims H."/>
            <person name="Bunk B."/>
            <person name="Sproeer C."/>
            <person name="Mohr K.I."/>
            <person name="Pradella S."/>
            <person name="Guenther G."/>
            <person name="Rohde M."/>
            <person name="von der Ohe W."/>
            <person name="Steinert M."/>
        </authorList>
    </citation>
    <scope>NUCLEOTIDE SEQUENCE [LARGE SCALE GENOMIC DNA]</scope>
    <source>
        <strain evidence="3">Eric_III</strain>
    </source>
</reference>
<dbReference type="Gene3D" id="2.80.10.50">
    <property type="match status" value="1"/>
</dbReference>
<protein>
    <recommendedName>
        <fullName evidence="1">Ricin B lectin domain-containing protein</fullName>
    </recommendedName>
</protein>
<dbReference type="PROSITE" id="PS50231">
    <property type="entry name" value="RICIN_B_LECTIN"/>
    <property type="match status" value="1"/>
</dbReference>
<organism evidence="2 3">
    <name type="scientific">Paenibacillus larvae subsp. larvae</name>
    <dbReference type="NCBI Taxonomy" id="147375"/>
    <lineage>
        <taxon>Bacteria</taxon>
        <taxon>Bacillati</taxon>
        <taxon>Bacillota</taxon>
        <taxon>Bacilli</taxon>
        <taxon>Bacillales</taxon>
        <taxon>Paenibacillaceae</taxon>
        <taxon>Paenibacillus</taxon>
    </lineage>
</organism>
<dbReference type="EMBL" id="CP019655">
    <property type="protein sequence ID" value="AVF26656.1"/>
    <property type="molecule type" value="Genomic_DNA"/>
</dbReference>
<dbReference type="InterPro" id="IPR035992">
    <property type="entry name" value="Ricin_B-like_lectins"/>
</dbReference>
<name>A0A2L1U154_9BACL</name>
<evidence type="ECO:0000313" key="2">
    <source>
        <dbReference type="EMBL" id="AVF26656.1"/>
    </source>
</evidence>
<dbReference type="CDD" id="cd23445">
    <property type="entry name" value="beta-trefoil_Ricin_HA17-like"/>
    <property type="match status" value="1"/>
</dbReference>
<gene>
    <name evidence="2" type="ORF">ERICIII_02508</name>
</gene>
<dbReference type="SUPFAM" id="SSF50370">
    <property type="entry name" value="Ricin B-like lectins"/>
    <property type="match status" value="1"/>
</dbReference>
<dbReference type="GeneID" id="64219178"/>
<dbReference type="SMART" id="SM00458">
    <property type="entry name" value="RICIN"/>
    <property type="match status" value="1"/>
</dbReference>
<accession>A0A2L1U154</accession>
<evidence type="ECO:0000259" key="1">
    <source>
        <dbReference type="SMART" id="SM00458"/>
    </source>
</evidence>
<dbReference type="Proteomes" id="UP000239833">
    <property type="component" value="Chromosome"/>
</dbReference>
<dbReference type="RefSeq" id="WP_079940709.1">
    <property type="nucleotide sequence ID" value="NZ_CP019655.1"/>
</dbReference>
<evidence type="ECO:0000313" key="3">
    <source>
        <dbReference type="Proteomes" id="UP000239833"/>
    </source>
</evidence>
<sequence length="187" mass="21513">MAISDTHFSIKERGNLFHAEFGHMINDGAVVINEGLIFKVYKDRVEIKGRDFATHTDIAYWEIPYNTGDLNEGQIGTALDETKVLDKNGDNEVTLYGSHDGTNQRWEFVYDKDKAAYQIKSVRDKDLVLAWNVVPNSRQVFATPNQYKEEQYWILEKLGDYYIIKSKKDLNLVLDVEGSKTDNLTKL</sequence>
<dbReference type="Pfam" id="PF14200">
    <property type="entry name" value="RicinB_lectin_2"/>
    <property type="match status" value="1"/>
</dbReference>